<gene>
    <name evidence="4" type="ORF">GTP91_03220</name>
</gene>
<keyword evidence="1" id="KW-0328">Glycosyltransferase</keyword>
<dbReference type="PANTHER" id="PTHR13778">
    <property type="entry name" value="GLYCOSYLTRANSFERASE 8 DOMAIN-CONTAINING PROTEIN"/>
    <property type="match status" value="1"/>
</dbReference>
<dbReference type="GO" id="GO:0016757">
    <property type="term" value="F:glycosyltransferase activity"/>
    <property type="evidence" value="ECO:0007669"/>
    <property type="project" value="UniProtKB-KW"/>
</dbReference>
<dbReference type="SUPFAM" id="SSF53448">
    <property type="entry name" value="Nucleotide-diphospho-sugar transferases"/>
    <property type="match status" value="1"/>
</dbReference>
<evidence type="ECO:0000256" key="1">
    <source>
        <dbReference type="ARBA" id="ARBA00022676"/>
    </source>
</evidence>
<dbReference type="InterPro" id="IPR029044">
    <property type="entry name" value="Nucleotide-diphossugar_trans"/>
</dbReference>
<keyword evidence="3" id="KW-0479">Metal-binding</keyword>
<organism evidence="4 5">
    <name type="scientific">Duganella vulcania</name>
    <dbReference type="NCBI Taxonomy" id="2692166"/>
    <lineage>
        <taxon>Bacteria</taxon>
        <taxon>Pseudomonadati</taxon>
        <taxon>Pseudomonadota</taxon>
        <taxon>Betaproteobacteria</taxon>
        <taxon>Burkholderiales</taxon>
        <taxon>Oxalobacteraceae</taxon>
        <taxon>Telluria group</taxon>
        <taxon>Duganella</taxon>
    </lineage>
</organism>
<reference evidence="4 5" key="1">
    <citation type="submission" date="2020-01" db="EMBL/GenBank/DDBJ databases">
        <title>Novel species isolated from a subtropical stream in China.</title>
        <authorList>
            <person name="Lu H."/>
        </authorList>
    </citation>
    <scope>NUCLEOTIDE SEQUENCE [LARGE SCALE GENOMIC DNA]</scope>
    <source>
        <strain evidence="4 5">FT82W</strain>
    </source>
</reference>
<keyword evidence="2" id="KW-0808">Transferase</keyword>
<name>A0A845FZJ2_9BURK</name>
<evidence type="ECO:0000313" key="4">
    <source>
        <dbReference type="EMBL" id="MYM86187.1"/>
    </source>
</evidence>
<dbReference type="Gene3D" id="3.90.550.10">
    <property type="entry name" value="Spore Coat Polysaccharide Biosynthesis Protein SpsA, Chain A"/>
    <property type="match status" value="1"/>
</dbReference>
<sequence length="267" mass="29964">MPNPVNVALISDGNDVTGACNTIQSALLKSDAVAIHVIDMGLSEAQATQLRRLSPRLQVVAVAPALRAWLEYFSPHGFPHVSRAAYTKLLLHRLLPDIDKLIYLDTDTVILADLADLFAIDLGTDFLGATWTRTQVDAGRLRLGLGQRYFNSGVMLCNLKMWRDETVESQFVEWYEMNRSRMKFNDQEILNGVFDGRNLEIGKRWNVAQAEVFGAMPPIAVKVKDIAILHFNGARKYWHADYESGVVRNFELFSKIRQLLAETSAVG</sequence>
<evidence type="ECO:0000256" key="2">
    <source>
        <dbReference type="ARBA" id="ARBA00022679"/>
    </source>
</evidence>
<dbReference type="InterPro" id="IPR002495">
    <property type="entry name" value="Glyco_trans_8"/>
</dbReference>
<dbReference type="GO" id="GO:0046872">
    <property type="term" value="F:metal ion binding"/>
    <property type="evidence" value="ECO:0007669"/>
    <property type="project" value="UniProtKB-KW"/>
</dbReference>
<dbReference type="RefSeq" id="WP_161095458.1">
    <property type="nucleotide sequence ID" value="NZ_WWCW01000005.1"/>
</dbReference>
<proteinExistence type="predicted"/>
<dbReference type="Pfam" id="PF01501">
    <property type="entry name" value="Glyco_transf_8"/>
    <property type="match status" value="1"/>
</dbReference>
<protein>
    <recommendedName>
        <fullName evidence="6">Glycosyltransferase family 8 protein</fullName>
    </recommendedName>
</protein>
<dbReference type="InterPro" id="IPR050748">
    <property type="entry name" value="Glycosyltrans_8_dom-fam"/>
</dbReference>
<evidence type="ECO:0000313" key="5">
    <source>
        <dbReference type="Proteomes" id="UP000470302"/>
    </source>
</evidence>
<dbReference type="PANTHER" id="PTHR13778:SF47">
    <property type="entry name" value="LIPOPOLYSACCHARIDE 1,3-GALACTOSYLTRANSFERASE"/>
    <property type="match status" value="1"/>
</dbReference>
<dbReference type="AlphaFoldDB" id="A0A845FZJ2"/>
<dbReference type="Proteomes" id="UP000470302">
    <property type="component" value="Unassembled WGS sequence"/>
</dbReference>
<comment type="caution">
    <text evidence="4">The sequence shown here is derived from an EMBL/GenBank/DDBJ whole genome shotgun (WGS) entry which is preliminary data.</text>
</comment>
<evidence type="ECO:0008006" key="6">
    <source>
        <dbReference type="Google" id="ProtNLM"/>
    </source>
</evidence>
<dbReference type="EMBL" id="WWCW01000005">
    <property type="protein sequence ID" value="MYM86187.1"/>
    <property type="molecule type" value="Genomic_DNA"/>
</dbReference>
<dbReference type="CDD" id="cd04194">
    <property type="entry name" value="GT8_A4GalT_like"/>
    <property type="match status" value="1"/>
</dbReference>
<evidence type="ECO:0000256" key="3">
    <source>
        <dbReference type="ARBA" id="ARBA00022723"/>
    </source>
</evidence>
<accession>A0A845FZJ2</accession>